<proteinExistence type="inferred from homology"/>
<reference evidence="6 7" key="1">
    <citation type="submission" date="2015-12" db="EMBL/GenBank/DDBJ databases">
        <title>The genome of Folsomia candida.</title>
        <authorList>
            <person name="Faddeeva A."/>
            <person name="Derks M.F."/>
            <person name="Anvar Y."/>
            <person name="Smit S."/>
            <person name="Van Straalen N."/>
            <person name="Roelofs D."/>
        </authorList>
    </citation>
    <scope>NUCLEOTIDE SEQUENCE [LARGE SCALE GENOMIC DNA]</scope>
    <source>
        <strain evidence="6 7">VU population</strain>
        <tissue evidence="6">Whole body</tissue>
    </source>
</reference>
<evidence type="ECO:0000313" key="7">
    <source>
        <dbReference type="Proteomes" id="UP000198287"/>
    </source>
</evidence>
<sequence length="149" mass="16948">MHHLNPMLKQGEGKVIIMRTCAKDGNEDVGFITRGAISGEREKKVDKVYIKEVEVAIVVNDFLSGLPSKHPDNFQKWVMDGPKSNVTRRPASYVPTKDIPAQQVIVTEKTNILLRYLHQQFDKKSGKHGSKRDSSVLEDDTSRKRSRFE</sequence>
<comment type="similarity">
    <text evidence="1">Belongs to the DDA1 family.</text>
</comment>
<dbReference type="PANTHER" id="PTHR31879:SF2">
    <property type="entry name" value="DET1- AND DDB1-ASSOCIATED PROTEIN 1"/>
    <property type="match status" value="1"/>
</dbReference>
<name>A0A226F5L6_FOLCA</name>
<dbReference type="PANTHER" id="PTHR31879">
    <property type="entry name" value="DET1- AND DDB1-ASSOCIATED PROTEIN 1"/>
    <property type="match status" value="1"/>
</dbReference>
<keyword evidence="7" id="KW-1185">Reference proteome</keyword>
<protein>
    <recommendedName>
        <fullName evidence="2">DET1- and DDB1-associated protein 1</fullName>
    </recommendedName>
</protein>
<dbReference type="Pfam" id="PF10172">
    <property type="entry name" value="DDA1"/>
    <property type="match status" value="1"/>
</dbReference>
<dbReference type="InterPro" id="IPR033575">
    <property type="entry name" value="DDA1-like"/>
</dbReference>
<evidence type="ECO:0000256" key="2">
    <source>
        <dbReference type="ARBA" id="ARBA00018256"/>
    </source>
</evidence>
<dbReference type="GO" id="GO:0032436">
    <property type="term" value="P:positive regulation of proteasomal ubiquitin-dependent protein catabolic process"/>
    <property type="evidence" value="ECO:0007669"/>
    <property type="project" value="TreeGrafter"/>
</dbReference>
<evidence type="ECO:0000256" key="3">
    <source>
        <dbReference type="ARBA" id="ARBA00045586"/>
    </source>
</evidence>
<dbReference type="GO" id="GO:0080008">
    <property type="term" value="C:Cul4-RING E3 ubiquitin ligase complex"/>
    <property type="evidence" value="ECO:0007669"/>
    <property type="project" value="TreeGrafter"/>
</dbReference>
<comment type="function">
    <text evidence="3">Functions as a component of numerous distinct DCX (DDB1-CUL4-X-box) E3 ubiquitin-protein ligase complexes which mediate the ubiquitination and subsequent proteasomal degradation of target proteins. In the DCX complexes, acts as a scaffolding subunit required to stabilize the complex.</text>
</comment>
<feature type="region of interest" description="Disordered" evidence="4">
    <location>
        <begin position="122"/>
        <end position="149"/>
    </location>
</feature>
<evidence type="ECO:0000256" key="4">
    <source>
        <dbReference type="SAM" id="MobiDB-lite"/>
    </source>
</evidence>
<feature type="domain" description="DET1- and DDB1-associated protein 1" evidence="5">
    <location>
        <begin position="61"/>
        <end position="123"/>
    </location>
</feature>
<accession>A0A226F5L6</accession>
<dbReference type="AlphaFoldDB" id="A0A226F5L6"/>
<dbReference type="InterPro" id="IPR018276">
    <property type="entry name" value="DDA1_dom"/>
</dbReference>
<evidence type="ECO:0000256" key="1">
    <source>
        <dbReference type="ARBA" id="ARBA00008042"/>
    </source>
</evidence>
<evidence type="ECO:0000313" key="6">
    <source>
        <dbReference type="EMBL" id="OXA64694.1"/>
    </source>
</evidence>
<comment type="caution">
    <text evidence="6">The sequence shown here is derived from an EMBL/GenBank/DDBJ whole genome shotgun (WGS) entry which is preliminary data.</text>
</comment>
<evidence type="ECO:0000259" key="5">
    <source>
        <dbReference type="Pfam" id="PF10172"/>
    </source>
</evidence>
<organism evidence="6 7">
    <name type="scientific">Folsomia candida</name>
    <name type="common">Springtail</name>
    <dbReference type="NCBI Taxonomy" id="158441"/>
    <lineage>
        <taxon>Eukaryota</taxon>
        <taxon>Metazoa</taxon>
        <taxon>Ecdysozoa</taxon>
        <taxon>Arthropoda</taxon>
        <taxon>Hexapoda</taxon>
        <taxon>Collembola</taxon>
        <taxon>Entomobryomorpha</taxon>
        <taxon>Isotomoidea</taxon>
        <taxon>Isotomidae</taxon>
        <taxon>Proisotominae</taxon>
        <taxon>Folsomia</taxon>
    </lineage>
</organism>
<gene>
    <name evidence="6" type="ORF">Fcan01_02545</name>
</gene>
<dbReference type="STRING" id="158441.A0A226F5L6"/>
<feature type="compositionally biased region" description="Basic and acidic residues" evidence="4">
    <location>
        <begin position="131"/>
        <end position="149"/>
    </location>
</feature>
<dbReference type="EMBL" id="LNIX01000001">
    <property type="protein sequence ID" value="OXA64694.1"/>
    <property type="molecule type" value="Genomic_DNA"/>
</dbReference>
<dbReference type="OrthoDB" id="8598182at2759"/>
<dbReference type="Proteomes" id="UP000198287">
    <property type="component" value="Unassembled WGS sequence"/>
</dbReference>